<organism evidence="1 2">
    <name type="scientific">Hibiscus trionum</name>
    <name type="common">Flower of an hour</name>
    <dbReference type="NCBI Taxonomy" id="183268"/>
    <lineage>
        <taxon>Eukaryota</taxon>
        <taxon>Viridiplantae</taxon>
        <taxon>Streptophyta</taxon>
        <taxon>Embryophyta</taxon>
        <taxon>Tracheophyta</taxon>
        <taxon>Spermatophyta</taxon>
        <taxon>Magnoliopsida</taxon>
        <taxon>eudicotyledons</taxon>
        <taxon>Gunneridae</taxon>
        <taxon>Pentapetalae</taxon>
        <taxon>rosids</taxon>
        <taxon>malvids</taxon>
        <taxon>Malvales</taxon>
        <taxon>Malvaceae</taxon>
        <taxon>Malvoideae</taxon>
        <taxon>Hibiscus</taxon>
    </lineage>
</organism>
<evidence type="ECO:0000313" key="1">
    <source>
        <dbReference type="EMBL" id="GMI75505.1"/>
    </source>
</evidence>
<protein>
    <recommendedName>
        <fullName evidence="3">Reverse transcriptase zinc-binding domain-containing protein</fullName>
    </recommendedName>
</protein>
<dbReference type="PANTHER" id="PTHR36617">
    <property type="entry name" value="PROTEIN, PUTATIVE-RELATED"/>
    <property type="match status" value="1"/>
</dbReference>
<evidence type="ECO:0000313" key="2">
    <source>
        <dbReference type="Proteomes" id="UP001165190"/>
    </source>
</evidence>
<proteinExistence type="predicted"/>
<gene>
    <name evidence="1" type="ORF">HRI_001219800</name>
</gene>
<dbReference type="EMBL" id="BSYR01000011">
    <property type="protein sequence ID" value="GMI75505.1"/>
    <property type="molecule type" value="Genomic_DNA"/>
</dbReference>
<dbReference type="AlphaFoldDB" id="A0A9W7HGR7"/>
<dbReference type="Proteomes" id="UP001165190">
    <property type="component" value="Unassembled WGS sequence"/>
</dbReference>
<evidence type="ECO:0008006" key="3">
    <source>
        <dbReference type="Google" id="ProtNLM"/>
    </source>
</evidence>
<dbReference type="PANTHER" id="PTHR36617:SF5">
    <property type="entry name" value="OS05G0421675 PROTEIN"/>
    <property type="match status" value="1"/>
</dbReference>
<comment type="caution">
    <text evidence="1">The sequence shown here is derived from an EMBL/GenBank/DDBJ whole genome shotgun (WGS) entry which is preliminary data.</text>
</comment>
<name>A0A9W7HGR7_HIBTR</name>
<reference evidence="1" key="1">
    <citation type="submission" date="2023-05" db="EMBL/GenBank/DDBJ databases">
        <title>Genome and transcriptome analyses reveal genes involved in the formation of fine ridges on petal epidermal cells in Hibiscus trionum.</title>
        <authorList>
            <person name="Koshimizu S."/>
            <person name="Masuda S."/>
            <person name="Ishii T."/>
            <person name="Shirasu K."/>
            <person name="Hoshino A."/>
            <person name="Arita M."/>
        </authorList>
    </citation>
    <scope>NUCLEOTIDE SEQUENCE</scope>
    <source>
        <strain evidence="1">Hamamatsu line</strain>
    </source>
</reference>
<dbReference type="OrthoDB" id="1937528at2759"/>
<keyword evidence="2" id="KW-1185">Reference proteome</keyword>
<accession>A0A9W7HGR7</accession>
<sequence length="267" mass="31541">MFQMPMCVEETLNSLIFKFIWGPNASRPIRWVKWGNLIKPKEAGGLGLVDLRVKNRALLNKWLWRFSTDKECLWRKVIVAKYKLEDHCLIPNRLPEKAGSWVWKNITTPLQSSNDRFTSNLRWALGDGSSIRFWIDYWTEVSSLKVAFPMIFKLALKSSGVVCEFVVKTNNSWTWNIELRRDLFEWEKAVWEDFLRILNRADTRTLDTDKLRWCGSPCGIYKTKDYCSLASFEDVHVDKFWNLIWVNLAPPKVEMFIWRAVLNRIPT</sequence>